<feature type="chain" id="PRO_5046493138" description="Cytochrome c domain-containing protein" evidence="5">
    <location>
        <begin position="28"/>
        <end position="217"/>
    </location>
</feature>
<feature type="signal peptide" evidence="5">
    <location>
        <begin position="1"/>
        <end position="27"/>
    </location>
</feature>
<keyword evidence="1 4" id="KW-0349">Heme</keyword>
<evidence type="ECO:0000256" key="4">
    <source>
        <dbReference type="PROSITE-ProRule" id="PRU00433"/>
    </source>
</evidence>
<dbReference type="NCBIfam" id="TIGR04485">
    <property type="entry name" value="thiosulf_SoxX"/>
    <property type="match status" value="1"/>
</dbReference>
<dbReference type="SUPFAM" id="SSF46626">
    <property type="entry name" value="Cytochrome c"/>
    <property type="match status" value="1"/>
</dbReference>
<dbReference type="Gene3D" id="1.10.760.10">
    <property type="entry name" value="Cytochrome c-like domain"/>
    <property type="match status" value="1"/>
</dbReference>
<sequence>MKKQHQIALSLIAAAVVAGCASMPGSAELDKLTATIVKSSFRDQGIVKVSVLDPQDILTACSAADVAGKPIDSDLANTLQNAQLKTIKWPADGNYLGDWKKGEALAQSGRGLTFTDDAKTPSGGNCYNCHQLDPKEISFGTIGPSLTGYGKTRGVIADPTSAASKAIIEYTWGKIWNAKAYNACSVMPRAVHNGIITEAQAKDLMALLLDPKSPVNQ</sequence>
<evidence type="ECO:0000256" key="3">
    <source>
        <dbReference type="ARBA" id="ARBA00023004"/>
    </source>
</evidence>
<accession>A0ABM7MLK6</accession>
<dbReference type="InterPro" id="IPR009056">
    <property type="entry name" value="Cyt_c-like_dom"/>
</dbReference>
<gene>
    <name evidence="7" type="ORF">MIZ03_2069</name>
</gene>
<evidence type="ECO:0000259" key="6">
    <source>
        <dbReference type="PROSITE" id="PS51007"/>
    </source>
</evidence>
<reference evidence="7 8" key="1">
    <citation type="journal article" date="2021" name="Microbiol. Spectr.">
        <title>A Single Bacterium Capable of Oxidation and Reduction of Iron at Circumneutral pH.</title>
        <authorList>
            <person name="Kato S."/>
            <person name="Ohkuma M."/>
        </authorList>
    </citation>
    <scope>NUCLEOTIDE SEQUENCE [LARGE SCALE GENOMIC DNA]</scope>
    <source>
        <strain evidence="7 8">MIZ03</strain>
    </source>
</reference>
<evidence type="ECO:0000313" key="7">
    <source>
        <dbReference type="EMBL" id="BCO27181.1"/>
    </source>
</evidence>
<dbReference type="PROSITE" id="PS51257">
    <property type="entry name" value="PROKAR_LIPOPROTEIN"/>
    <property type="match status" value="1"/>
</dbReference>
<keyword evidence="3 4" id="KW-0408">Iron</keyword>
<dbReference type="InterPro" id="IPR016823">
    <property type="entry name" value="Thiosulf_SoxX_II"/>
</dbReference>
<protein>
    <recommendedName>
        <fullName evidence="6">Cytochrome c domain-containing protein</fullName>
    </recommendedName>
</protein>
<dbReference type="Proteomes" id="UP000824366">
    <property type="component" value="Chromosome"/>
</dbReference>
<dbReference type="RefSeq" id="WP_223911815.1">
    <property type="nucleotide sequence ID" value="NZ_AP024238.1"/>
</dbReference>
<organism evidence="7 8">
    <name type="scientific">Rhodoferax lithotrophicus</name>
    <dbReference type="NCBI Taxonomy" id="2798804"/>
    <lineage>
        <taxon>Bacteria</taxon>
        <taxon>Pseudomonadati</taxon>
        <taxon>Pseudomonadota</taxon>
        <taxon>Betaproteobacteria</taxon>
        <taxon>Burkholderiales</taxon>
        <taxon>Comamonadaceae</taxon>
        <taxon>Rhodoferax</taxon>
    </lineage>
</organism>
<proteinExistence type="predicted"/>
<name>A0ABM7MLK6_9BURK</name>
<evidence type="ECO:0000256" key="1">
    <source>
        <dbReference type="ARBA" id="ARBA00022617"/>
    </source>
</evidence>
<dbReference type="PROSITE" id="PS51007">
    <property type="entry name" value="CYTC"/>
    <property type="match status" value="1"/>
</dbReference>
<dbReference type="PIRSF" id="PIRSF024608">
    <property type="entry name" value="UCP024608"/>
    <property type="match status" value="1"/>
</dbReference>
<keyword evidence="5" id="KW-0732">Signal</keyword>
<keyword evidence="8" id="KW-1185">Reference proteome</keyword>
<evidence type="ECO:0000313" key="8">
    <source>
        <dbReference type="Proteomes" id="UP000824366"/>
    </source>
</evidence>
<dbReference type="InterPro" id="IPR036909">
    <property type="entry name" value="Cyt_c-like_dom_sf"/>
</dbReference>
<dbReference type="EMBL" id="AP024238">
    <property type="protein sequence ID" value="BCO27181.1"/>
    <property type="molecule type" value="Genomic_DNA"/>
</dbReference>
<feature type="domain" description="Cytochrome c" evidence="6">
    <location>
        <begin position="97"/>
        <end position="212"/>
    </location>
</feature>
<dbReference type="Pfam" id="PF00034">
    <property type="entry name" value="Cytochrom_C"/>
    <property type="match status" value="1"/>
</dbReference>
<evidence type="ECO:0000256" key="5">
    <source>
        <dbReference type="SAM" id="SignalP"/>
    </source>
</evidence>
<keyword evidence="2 4" id="KW-0479">Metal-binding</keyword>
<dbReference type="InterPro" id="IPR030999">
    <property type="entry name" value="Thiosulf_SoxX"/>
</dbReference>
<evidence type="ECO:0000256" key="2">
    <source>
        <dbReference type="ARBA" id="ARBA00022723"/>
    </source>
</evidence>